<name>A0AA86NH22_9EUKA</name>
<dbReference type="AlphaFoldDB" id="A0AA86NH22"/>
<reference evidence="1" key="1">
    <citation type="submission" date="2023-06" db="EMBL/GenBank/DDBJ databases">
        <authorList>
            <person name="Kurt Z."/>
        </authorList>
    </citation>
    <scope>NUCLEOTIDE SEQUENCE</scope>
</reference>
<sequence length="688" mass="79906">MEKSLHDFLRTFNRSSDTDFKDLVSLLQTQLKPKLTNQTEIVKQIQKQVTDPANSQKATQLLKAFQNTKVNKKASILYILLELSKVQVKQQQTYFDFSSFQIPKEEPQPLAPNQQSISPNIPSVDKLTELVTEKHKTQRKSHETISDTQIHRDLTYLLQGIDGQVLKLEINAQTGLYQAVSSQTIGLSQAALINGITDCGSVFIRLMNLLKSLEQSSSLLKREFVSFAKSTLQKIYFKQLNDLNTLITQESVFSIGFGQLQIYNFVQKNLKPVVIFLALTAESISSLSGMQIVFASKDFQMINNQLYNDLKTHFNTVLKQMTKQFIFETKIDTEFFIQKTAKTDWDEMFTITFTAEELQQETILDIGRTNFYTQNYFKKFIDFSAYKGYQQLISEFENSEVMLEDMNLAGFHKFTNDFINQHLIKEFSLHQHLHMIKKLYFGFQSDFVSQFSVLNQGQTQISSKTQCENDLDYLLKQSCFNYDKNILNKIGVEIFKKEFLVTFNPQELSCVISEETALNFQKVFKLIVNLRKLELHLLTEKKIHTKKFNFIQFKLNQLTKVMSNYLQLKLEQVCKNINEIISEQQENLVIQARKAFTMFNEQCKLILFNDIFTGMISNIYQLQQQFINQYYYLEDAGQSDGVKTQQKQLMQALQMDVMKNISQFIKEIKKSNEEDVEALAERLESVGV</sequence>
<dbReference type="EMBL" id="CAXDID020000315">
    <property type="protein sequence ID" value="CAL6075587.1"/>
    <property type="molecule type" value="Genomic_DNA"/>
</dbReference>
<dbReference type="EMBL" id="CATOUU010000181">
    <property type="protein sequence ID" value="CAI9919550.1"/>
    <property type="molecule type" value="Genomic_DNA"/>
</dbReference>
<protein>
    <submittedName>
        <fullName evidence="1">Spindle pole body component</fullName>
    </submittedName>
    <submittedName>
        <fullName evidence="2">Spindle_pole body component</fullName>
    </submittedName>
</protein>
<organism evidence="1">
    <name type="scientific">Hexamita inflata</name>
    <dbReference type="NCBI Taxonomy" id="28002"/>
    <lineage>
        <taxon>Eukaryota</taxon>
        <taxon>Metamonada</taxon>
        <taxon>Diplomonadida</taxon>
        <taxon>Hexamitidae</taxon>
        <taxon>Hexamitinae</taxon>
        <taxon>Hexamita</taxon>
    </lineage>
</organism>
<proteinExistence type="predicted"/>
<comment type="caution">
    <text evidence="1">The sequence shown here is derived from an EMBL/GenBank/DDBJ whole genome shotgun (WGS) entry which is preliminary data.</text>
</comment>
<dbReference type="Proteomes" id="UP001642409">
    <property type="component" value="Unassembled WGS sequence"/>
</dbReference>
<evidence type="ECO:0000313" key="2">
    <source>
        <dbReference type="EMBL" id="CAL6075587.1"/>
    </source>
</evidence>
<accession>A0AA86NH22</accession>
<keyword evidence="3" id="KW-1185">Reference proteome</keyword>
<gene>
    <name evidence="2" type="ORF">HINF_LOCUS57278</name>
    <name evidence="1" type="ORF">HINF_LOCUS7195</name>
</gene>
<evidence type="ECO:0000313" key="1">
    <source>
        <dbReference type="EMBL" id="CAI9919550.1"/>
    </source>
</evidence>
<reference evidence="2 3" key="2">
    <citation type="submission" date="2024-07" db="EMBL/GenBank/DDBJ databases">
        <authorList>
            <person name="Akdeniz Z."/>
        </authorList>
    </citation>
    <scope>NUCLEOTIDE SEQUENCE [LARGE SCALE GENOMIC DNA]</scope>
</reference>
<evidence type="ECO:0000313" key="3">
    <source>
        <dbReference type="Proteomes" id="UP001642409"/>
    </source>
</evidence>